<keyword evidence="8" id="KW-1015">Disulfide bond</keyword>
<dbReference type="InterPro" id="IPR006258">
    <property type="entry name" value="Lipoamide_DH"/>
</dbReference>
<accession>A0AA49GSH1</accession>
<dbReference type="InterPro" id="IPR004099">
    <property type="entry name" value="Pyr_nucl-diS_OxRdtase_dimer"/>
</dbReference>
<evidence type="ECO:0000256" key="12">
    <source>
        <dbReference type="PIRSR" id="PIRSR000350-3"/>
    </source>
</evidence>
<feature type="binding site" evidence="12">
    <location>
        <begin position="181"/>
        <end position="188"/>
    </location>
    <ligand>
        <name>NAD(+)</name>
        <dbReference type="ChEBI" id="CHEBI:57540"/>
    </ligand>
</feature>
<dbReference type="PRINTS" id="PR00411">
    <property type="entry name" value="PNDRDTASEI"/>
</dbReference>
<dbReference type="Gene3D" id="3.50.50.60">
    <property type="entry name" value="FAD/NAD(P)-binding domain"/>
    <property type="match status" value="2"/>
</dbReference>
<feature type="binding site" evidence="12">
    <location>
        <position position="204"/>
    </location>
    <ligand>
        <name>NAD(+)</name>
        <dbReference type="ChEBI" id="CHEBI:57540"/>
    </ligand>
</feature>
<dbReference type="PANTHER" id="PTHR22912:SF160">
    <property type="entry name" value="DIHYDROLIPOYL DEHYDROGENASE"/>
    <property type="match status" value="1"/>
</dbReference>
<reference evidence="17" key="2">
    <citation type="journal article" date="2024" name="Antonie Van Leeuwenhoek">
        <title>Roseihalotalea indica gen. nov., sp. nov., a halophilic Bacteroidetes from mesopelagic Southwest Indian Ocean with higher carbohydrate metabolic potential.</title>
        <authorList>
            <person name="Chen B."/>
            <person name="Zhang M."/>
            <person name="Lin D."/>
            <person name="Ye J."/>
            <person name="Tang K."/>
        </authorList>
    </citation>
    <scope>NUCLEOTIDE SEQUENCE</scope>
    <source>
        <strain evidence="17">TK19036</strain>
    </source>
</reference>
<evidence type="ECO:0000256" key="8">
    <source>
        <dbReference type="ARBA" id="ARBA00023157"/>
    </source>
</evidence>
<dbReference type="InterPro" id="IPR036188">
    <property type="entry name" value="FAD/NAD-bd_sf"/>
</dbReference>
<dbReference type="PROSITE" id="PS00076">
    <property type="entry name" value="PYRIDINE_REDOX_1"/>
    <property type="match status" value="1"/>
</dbReference>
<evidence type="ECO:0000259" key="15">
    <source>
        <dbReference type="Pfam" id="PF02852"/>
    </source>
</evidence>
<proteinExistence type="inferred from homology"/>
<comment type="cofactor">
    <cofactor evidence="12 14">
        <name>FAD</name>
        <dbReference type="ChEBI" id="CHEBI:57692"/>
    </cofactor>
    <text evidence="12 14">Binds 1 FAD per subunit.</text>
</comment>
<evidence type="ECO:0000256" key="3">
    <source>
        <dbReference type="ARBA" id="ARBA00016961"/>
    </source>
</evidence>
<reference evidence="17" key="1">
    <citation type="journal article" date="2023" name="Comput. Struct. Biotechnol. J.">
        <title>Discovery of a novel marine Bacteroidetes with a rich repertoire of carbohydrate-active enzymes.</title>
        <authorList>
            <person name="Chen B."/>
            <person name="Liu G."/>
            <person name="Chen Q."/>
            <person name="Wang H."/>
            <person name="Liu L."/>
            <person name="Tang K."/>
        </authorList>
    </citation>
    <scope>NUCLEOTIDE SEQUENCE</scope>
    <source>
        <strain evidence="17">TK19036</strain>
    </source>
</reference>
<feature type="binding site" evidence="12">
    <location>
        <position position="272"/>
    </location>
    <ligand>
        <name>NAD(+)</name>
        <dbReference type="ChEBI" id="CHEBI:57540"/>
    </ligand>
</feature>
<dbReference type="PRINTS" id="PR00368">
    <property type="entry name" value="FADPNR"/>
</dbReference>
<dbReference type="InterPro" id="IPR016156">
    <property type="entry name" value="FAD/NAD-linked_Rdtase_dimer_sf"/>
</dbReference>
<keyword evidence="5 12" id="KW-0274">FAD</keyword>
<dbReference type="Gene3D" id="3.30.390.30">
    <property type="match status" value="1"/>
</dbReference>
<feature type="binding site" evidence="12">
    <location>
        <position position="53"/>
    </location>
    <ligand>
        <name>FAD</name>
        <dbReference type="ChEBI" id="CHEBI:57692"/>
    </ligand>
</feature>
<feature type="binding site" evidence="12">
    <location>
        <begin position="319"/>
        <end position="322"/>
    </location>
    <ligand>
        <name>FAD</name>
        <dbReference type="ChEBI" id="CHEBI:57692"/>
    </ligand>
</feature>
<name>A0AA49GSH1_9BACT</name>
<feature type="binding site" evidence="12">
    <location>
        <position position="313"/>
    </location>
    <ligand>
        <name>FAD</name>
        <dbReference type="ChEBI" id="CHEBI:57692"/>
    </ligand>
</feature>
<dbReference type="GO" id="GO:0004148">
    <property type="term" value="F:dihydrolipoyl dehydrogenase (NADH) activity"/>
    <property type="evidence" value="ECO:0007669"/>
    <property type="project" value="UniProtKB-EC"/>
</dbReference>
<dbReference type="InterPro" id="IPR001100">
    <property type="entry name" value="Pyr_nuc-diS_OxRdtase"/>
</dbReference>
<feature type="active site" description="Proton acceptor" evidence="11">
    <location>
        <position position="445"/>
    </location>
</feature>
<dbReference type="FunFam" id="3.30.390.30:FF:000001">
    <property type="entry name" value="Dihydrolipoyl dehydrogenase"/>
    <property type="match status" value="1"/>
</dbReference>
<evidence type="ECO:0000256" key="9">
    <source>
        <dbReference type="ARBA" id="ARBA00023284"/>
    </source>
</evidence>
<keyword evidence="12" id="KW-0547">Nucleotide-binding</keyword>
<dbReference type="Pfam" id="PF07992">
    <property type="entry name" value="Pyr_redox_2"/>
    <property type="match status" value="1"/>
</dbReference>
<evidence type="ECO:0000256" key="5">
    <source>
        <dbReference type="ARBA" id="ARBA00022827"/>
    </source>
</evidence>
<keyword evidence="6 14" id="KW-0560">Oxidoreductase</keyword>
<evidence type="ECO:0000256" key="7">
    <source>
        <dbReference type="ARBA" id="ARBA00023027"/>
    </source>
</evidence>
<feature type="binding site" evidence="12">
    <location>
        <begin position="145"/>
        <end position="147"/>
    </location>
    <ligand>
        <name>FAD</name>
        <dbReference type="ChEBI" id="CHEBI:57692"/>
    </ligand>
</feature>
<evidence type="ECO:0000256" key="4">
    <source>
        <dbReference type="ARBA" id="ARBA00022630"/>
    </source>
</evidence>
<evidence type="ECO:0000256" key="14">
    <source>
        <dbReference type="RuleBase" id="RU003692"/>
    </source>
</evidence>
<dbReference type="PIRSF" id="PIRSF000350">
    <property type="entry name" value="Mercury_reductase_MerA"/>
    <property type="match status" value="1"/>
</dbReference>
<comment type="catalytic activity">
    <reaction evidence="10 14">
        <text>N(6)-[(R)-dihydrolipoyl]-L-lysyl-[protein] + NAD(+) = N(6)-[(R)-lipoyl]-L-lysyl-[protein] + NADH + H(+)</text>
        <dbReference type="Rhea" id="RHEA:15045"/>
        <dbReference type="Rhea" id="RHEA-COMP:10474"/>
        <dbReference type="Rhea" id="RHEA-COMP:10475"/>
        <dbReference type="ChEBI" id="CHEBI:15378"/>
        <dbReference type="ChEBI" id="CHEBI:57540"/>
        <dbReference type="ChEBI" id="CHEBI:57945"/>
        <dbReference type="ChEBI" id="CHEBI:83099"/>
        <dbReference type="ChEBI" id="CHEBI:83100"/>
        <dbReference type="EC" id="1.8.1.4"/>
    </reaction>
</comment>
<dbReference type="PANTHER" id="PTHR22912">
    <property type="entry name" value="DISULFIDE OXIDOREDUCTASE"/>
    <property type="match status" value="1"/>
</dbReference>
<dbReference type="AlphaFoldDB" id="A0AA49GSH1"/>
<dbReference type="SUPFAM" id="SSF55424">
    <property type="entry name" value="FAD/NAD-linked reductases, dimerisation (C-terminal) domain"/>
    <property type="match status" value="1"/>
</dbReference>
<comment type="similarity">
    <text evidence="1 14">Belongs to the class-I pyridine nucleotide-disulfide oxidoreductase family.</text>
</comment>
<feature type="domain" description="FAD/NAD(P)-binding" evidence="16">
    <location>
        <begin position="7"/>
        <end position="328"/>
    </location>
</feature>
<dbReference type="InterPro" id="IPR012999">
    <property type="entry name" value="Pyr_OxRdtase_I_AS"/>
</dbReference>
<keyword evidence="9 14" id="KW-0676">Redox-active center</keyword>
<dbReference type="EC" id="1.8.1.4" evidence="2 14"/>
<comment type="miscellaneous">
    <text evidence="14">The active site is a redox-active disulfide bond.</text>
</comment>
<feature type="domain" description="Pyridine nucleotide-disulphide oxidoreductase dimerisation" evidence="15">
    <location>
        <begin position="347"/>
        <end position="456"/>
    </location>
</feature>
<protein>
    <recommendedName>
        <fullName evidence="3 14">Dihydrolipoyl dehydrogenase</fullName>
        <ecNumber evidence="2 14">1.8.1.4</ecNumber>
    </recommendedName>
</protein>
<feature type="disulfide bond" description="Redox-active" evidence="13">
    <location>
        <begin position="44"/>
        <end position="49"/>
    </location>
</feature>
<keyword evidence="4 14" id="KW-0285">Flavoprotein</keyword>
<dbReference type="InterPro" id="IPR023753">
    <property type="entry name" value="FAD/NAD-binding_dom"/>
</dbReference>
<evidence type="ECO:0000259" key="16">
    <source>
        <dbReference type="Pfam" id="PF07992"/>
    </source>
</evidence>
<evidence type="ECO:0000313" key="17">
    <source>
        <dbReference type="EMBL" id="WKN37576.1"/>
    </source>
</evidence>
<sequence length="479" mass="51916">MAEYNHQVLVIGGGPGGYAAAFMAADLGMDVALVDPEANPGGVCLYRGCIPSKALLHAVNLKREALEASDWGITFSEPKLDVKQLRQWKEGVVEKLTGGLGQLTKQRKITYYRGYATLQDGHTVSIDLEEKDSKKVTFENAILATGSAPVELPELPFSDRIMHSEAALSLSDVPKSLLVVGAGYIGLEIGTIYSGLGSKVSLVEMTDGLMPGADRDMVKEFWKRNEDSFEQVMLETKVVEAKEQKKSVKVTFEGKQADDGESSYEKILVAVGRKPRTEGIGLENVNIELDEKGFIPVNAQRQTHESSIYAIGDITGEPMLAHKAHYEGKIAAEAIAGHNAVYEPKAIPAVVFTDPEMAWCGLTETQAKAEGIEVNVSKFPWSASGRAITLGRQDGFTKILFDPETERVLGVGIVGKGAGDLIPEAVLAVEMAAVARDITLTIHPHPTLSETFMEAADALFGQSTHIYRKKKKKEKETAE</sequence>
<dbReference type="Pfam" id="PF02852">
    <property type="entry name" value="Pyr_redox_dim"/>
    <property type="match status" value="1"/>
</dbReference>
<keyword evidence="7 12" id="KW-0520">NAD</keyword>
<evidence type="ECO:0000256" key="13">
    <source>
        <dbReference type="PIRSR" id="PIRSR000350-4"/>
    </source>
</evidence>
<evidence type="ECO:0000256" key="10">
    <source>
        <dbReference type="ARBA" id="ARBA00049187"/>
    </source>
</evidence>
<evidence type="ECO:0000256" key="2">
    <source>
        <dbReference type="ARBA" id="ARBA00012608"/>
    </source>
</evidence>
<gene>
    <name evidence="17" type="primary">lpdA</name>
    <name evidence="17" type="ORF">K4G66_02480</name>
</gene>
<dbReference type="SUPFAM" id="SSF51905">
    <property type="entry name" value="FAD/NAD(P)-binding domain"/>
    <property type="match status" value="1"/>
</dbReference>
<evidence type="ECO:0000256" key="11">
    <source>
        <dbReference type="PIRSR" id="PIRSR000350-2"/>
    </source>
</evidence>
<evidence type="ECO:0000256" key="1">
    <source>
        <dbReference type="ARBA" id="ARBA00007532"/>
    </source>
</evidence>
<evidence type="ECO:0000256" key="6">
    <source>
        <dbReference type="ARBA" id="ARBA00023002"/>
    </source>
</evidence>
<dbReference type="GO" id="GO:0006103">
    <property type="term" value="P:2-oxoglutarate metabolic process"/>
    <property type="evidence" value="ECO:0007669"/>
    <property type="project" value="TreeGrafter"/>
</dbReference>
<dbReference type="EMBL" id="CP120682">
    <property type="protein sequence ID" value="WKN37576.1"/>
    <property type="molecule type" value="Genomic_DNA"/>
</dbReference>
<dbReference type="NCBIfam" id="TIGR01350">
    <property type="entry name" value="lipoamide_DH"/>
    <property type="match status" value="1"/>
</dbReference>
<organism evidence="17">
    <name type="scientific">Roseihalotalea indica</name>
    <dbReference type="NCBI Taxonomy" id="2867963"/>
    <lineage>
        <taxon>Bacteria</taxon>
        <taxon>Pseudomonadati</taxon>
        <taxon>Bacteroidota</taxon>
        <taxon>Cytophagia</taxon>
        <taxon>Cytophagales</taxon>
        <taxon>Catalimonadaceae</taxon>
        <taxon>Roseihalotalea</taxon>
    </lineage>
</organism>
<dbReference type="InterPro" id="IPR050151">
    <property type="entry name" value="Class-I_Pyr_Nuc-Dis_Oxidored"/>
</dbReference>
<dbReference type="GO" id="GO:0050660">
    <property type="term" value="F:flavin adenine dinucleotide binding"/>
    <property type="evidence" value="ECO:0007669"/>
    <property type="project" value="InterPro"/>
</dbReference>